<dbReference type="AlphaFoldDB" id="A0AAQ3WTF8"/>
<evidence type="ECO:0000313" key="2">
    <source>
        <dbReference type="EMBL" id="WVZ73602.1"/>
    </source>
</evidence>
<sequence length="329" mass="34507">MGPSPARAAGPRRLGPCALGESPQPASAASVARAASGSRRSLLASASTMASGEVERLPVGGVDGSCCDLIRRLLLLLLLRLQAARGCCGSRRRAAAAAPGKRAAAAAAAAALGRRTRLQLQAGGSSPIFSFTPICRLSPRPGPHIHGPERSTSRTRWSKLRCDAPPGLAASIALSIHSLAFLLISFPCSPSMSSVMRPATASRRTLLSISMPTPHSLVWYRQLVCWSAKKGQLMTGTPLEMASSVEFQPLCVRKAPTAGWLSTSCCGHQLAMSPRPAVSARNSGGSTAVSPLTRSRRMIHRNCRPLLARPHANSTSCSLVITVMLPKLT</sequence>
<reference evidence="2 3" key="1">
    <citation type="submission" date="2024-02" db="EMBL/GenBank/DDBJ databases">
        <title>High-quality chromosome-scale genome assembly of Pensacola bahiagrass (Paspalum notatum Flugge var. saurae).</title>
        <authorList>
            <person name="Vega J.M."/>
            <person name="Podio M."/>
            <person name="Orjuela J."/>
            <person name="Siena L.A."/>
            <person name="Pessino S.C."/>
            <person name="Combes M.C."/>
            <person name="Mariac C."/>
            <person name="Albertini E."/>
            <person name="Pupilli F."/>
            <person name="Ortiz J.P.A."/>
            <person name="Leblanc O."/>
        </authorList>
    </citation>
    <scope>NUCLEOTIDE SEQUENCE [LARGE SCALE GENOMIC DNA]</scope>
    <source>
        <strain evidence="2">R1</strain>
        <tissue evidence="2">Leaf</tissue>
    </source>
</reference>
<organism evidence="2 3">
    <name type="scientific">Paspalum notatum var. saurae</name>
    <dbReference type="NCBI Taxonomy" id="547442"/>
    <lineage>
        <taxon>Eukaryota</taxon>
        <taxon>Viridiplantae</taxon>
        <taxon>Streptophyta</taxon>
        <taxon>Embryophyta</taxon>
        <taxon>Tracheophyta</taxon>
        <taxon>Spermatophyta</taxon>
        <taxon>Magnoliopsida</taxon>
        <taxon>Liliopsida</taxon>
        <taxon>Poales</taxon>
        <taxon>Poaceae</taxon>
        <taxon>PACMAD clade</taxon>
        <taxon>Panicoideae</taxon>
        <taxon>Andropogonodae</taxon>
        <taxon>Paspaleae</taxon>
        <taxon>Paspalinae</taxon>
        <taxon>Paspalum</taxon>
    </lineage>
</organism>
<proteinExistence type="predicted"/>
<feature type="region of interest" description="Disordered" evidence="1">
    <location>
        <begin position="1"/>
        <end position="24"/>
    </location>
</feature>
<evidence type="ECO:0000256" key="1">
    <source>
        <dbReference type="SAM" id="MobiDB-lite"/>
    </source>
</evidence>
<name>A0AAQ3WTF8_PASNO</name>
<accession>A0AAQ3WTF8</accession>
<keyword evidence="3" id="KW-1185">Reference proteome</keyword>
<protein>
    <submittedName>
        <fullName evidence="2">Uncharacterized protein</fullName>
    </submittedName>
</protein>
<dbReference type="EMBL" id="CP144749">
    <property type="protein sequence ID" value="WVZ73602.1"/>
    <property type="molecule type" value="Genomic_DNA"/>
</dbReference>
<dbReference type="Proteomes" id="UP001341281">
    <property type="component" value="Chromosome 05"/>
</dbReference>
<gene>
    <name evidence="2" type="ORF">U9M48_021888</name>
</gene>
<evidence type="ECO:0000313" key="3">
    <source>
        <dbReference type="Proteomes" id="UP001341281"/>
    </source>
</evidence>